<keyword evidence="2" id="KW-0812">Transmembrane</keyword>
<organism evidence="3 4">
    <name type="scientific">Nitratireductor mangrovi</name>
    <dbReference type="NCBI Taxonomy" id="2599600"/>
    <lineage>
        <taxon>Bacteria</taxon>
        <taxon>Pseudomonadati</taxon>
        <taxon>Pseudomonadota</taxon>
        <taxon>Alphaproteobacteria</taxon>
        <taxon>Hyphomicrobiales</taxon>
        <taxon>Phyllobacteriaceae</taxon>
        <taxon>Nitratireductor</taxon>
    </lineage>
</organism>
<evidence type="ECO:0000313" key="3">
    <source>
        <dbReference type="EMBL" id="QIS94691.1"/>
    </source>
</evidence>
<accession>A0A6H0DYG5</accession>
<dbReference type="AlphaFoldDB" id="A0A6H0DYG5"/>
<feature type="transmembrane region" description="Helical" evidence="2">
    <location>
        <begin position="152"/>
        <end position="175"/>
    </location>
</feature>
<feature type="region of interest" description="Disordered" evidence="1">
    <location>
        <begin position="73"/>
        <end position="110"/>
    </location>
</feature>
<feature type="compositionally biased region" description="Polar residues" evidence="1">
    <location>
        <begin position="86"/>
        <end position="96"/>
    </location>
</feature>
<keyword evidence="4" id="KW-1185">Reference proteome</keyword>
<keyword evidence="2" id="KW-1133">Transmembrane helix</keyword>
<evidence type="ECO:0000256" key="1">
    <source>
        <dbReference type="SAM" id="MobiDB-lite"/>
    </source>
</evidence>
<keyword evidence="2" id="KW-0472">Membrane</keyword>
<dbReference type="Proteomes" id="UP000321389">
    <property type="component" value="Chromosome"/>
</dbReference>
<reference evidence="3" key="1">
    <citation type="submission" date="2020-04" db="EMBL/GenBank/DDBJ databases">
        <title>Nitratireductor sp. nov. isolated from mangrove soil.</title>
        <authorList>
            <person name="Ye Y."/>
        </authorList>
    </citation>
    <scope>NUCLEOTIDE SEQUENCE</scope>
    <source>
        <strain evidence="3">SY7</strain>
    </source>
</reference>
<dbReference type="EMBL" id="CP042301">
    <property type="protein sequence ID" value="QIS94691.1"/>
    <property type="molecule type" value="Genomic_DNA"/>
</dbReference>
<evidence type="ECO:0000256" key="2">
    <source>
        <dbReference type="SAM" id="Phobius"/>
    </source>
</evidence>
<evidence type="ECO:0000313" key="4">
    <source>
        <dbReference type="Proteomes" id="UP000321389"/>
    </source>
</evidence>
<dbReference type="KEGG" id="niy:FQ775_24185"/>
<proteinExistence type="predicted"/>
<name>A0A6H0DYG5_9HYPH</name>
<sequence length="377" mass="41789">MDNARGDGETDRHLFTIAGKAGIHWGARGRTQPEEQGQPWQVHRRLHAPMSNRAWTAAIAIGLGVSPGLAQELEQSAPQREPEPAGQQQEATSARQENPAPEPDNTPDLLPAIQGIEAAIRDLIAEEDKIAAEEARRRDKADLEAQESMATWTFWMFIAAAVSALLTAIGVVLIWRTLIHTRDAAQYAGAAVEEAKGATKAAEETVVVTKQIGDDDLRPWLLYSHKFRKVNAQNVQFDGFIAKEALGITLFFQNFGRTPACDTEVFVTNRIIGMNDEIPEFIPIFNNPEANPIMIPPGAPLECGTMFACDDDLDLLRRAKARFIIYAYARYRFVRDRDKELSSEICVDVFFDGNEVSEGQTSPRVLLRIVGPQNRAV</sequence>
<protein>
    <submittedName>
        <fullName evidence="3">Uncharacterized protein</fullName>
    </submittedName>
</protein>
<gene>
    <name evidence="3" type="ORF">FQ775_24185</name>
</gene>